<keyword evidence="2" id="KW-0732">Signal</keyword>
<dbReference type="InterPro" id="IPR036013">
    <property type="entry name" value="Band_7/SPFH_dom_sf"/>
</dbReference>
<evidence type="ECO:0000256" key="2">
    <source>
        <dbReference type="SAM" id="SignalP"/>
    </source>
</evidence>
<evidence type="ECO:0000313" key="5">
    <source>
        <dbReference type="Proteomes" id="UP000094236"/>
    </source>
</evidence>
<sequence>YGSLKQSFGNFIGFLGLCPCCICCPNPYKNVEEGNVGLVTRYGKLYRGVDPGLVKVNPITEHLFKVPILIQLVEIPTQRCMTKDNVNVELSSVLYYNVIEPSKTVFGISDVQNAIVERTQTTLRHVVGAVNLQDVIEKREDIASAIEEIITDIATSWGVHIESILIKDLGLPPTVEASLSKAAEAKRIGESKIITAKAEVESAKLMRKAADILSSKAAMQIRYLDAMNSMAKSANSKVIFMP</sequence>
<keyword evidence="5" id="KW-1185">Reference proteome</keyword>
<dbReference type="AlphaFoldDB" id="A0A1E4U369"/>
<protein>
    <recommendedName>
        <fullName evidence="3">Band 7 domain-containing protein</fullName>
    </recommendedName>
</protein>
<evidence type="ECO:0000259" key="3">
    <source>
        <dbReference type="SMART" id="SM00244"/>
    </source>
</evidence>
<dbReference type="GO" id="GO:0098552">
    <property type="term" value="C:side of membrane"/>
    <property type="evidence" value="ECO:0007669"/>
    <property type="project" value="UniProtKB-ARBA"/>
</dbReference>
<dbReference type="FunFam" id="3.30.479.30:FF:000004">
    <property type="entry name" value="Putative membrane protease family, stomatin"/>
    <property type="match status" value="1"/>
</dbReference>
<feature type="non-terminal residue" evidence="4">
    <location>
        <position position="242"/>
    </location>
</feature>
<gene>
    <name evidence="4" type="ORF">PACTADRAFT_26169</name>
</gene>
<organism evidence="4 5">
    <name type="scientific">Pachysolen tannophilus NRRL Y-2460</name>
    <dbReference type="NCBI Taxonomy" id="669874"/>
    <lineage>
        <taxon>Eukaryota</taxon>
        <taxon>Fungi</taxon>
        <taxon>Dikarya</taxon>
        <taxon>Ascomycota</taxon>
        <taxon>Saccharomycotina</taxon>
        <taxon>Pichiomycetes</taxon>
        <taxon>Pachysolenaceae</taxon>
        <taxon>Pachysolen</taxon>
    </lineage>
</organism>
<dbReference type="InterPro" id="IPR043202">
    <property type="entry name" value="Band-7_stomatin-like"/>
</dbReference>
<dbReference type="InterPro" id="IPR001972">
    <property type="entry name" value="Stomatin_HflK_fam"/>
</dbReference>
<reference evidence="5" key="1">
    <citation type="submission" date="2016-05" db="EMBL/GenBank/DDBJ databases">
        <title>Comparative genomics of biotechnologically important yeasts.</title>
        <authorList>
            <consortium name="DOE Joint Genome Institute"/>
            <person name="Riley R."/>
            <person name="Haridas S."/>
            <person name="Wolfe K.H."/>
            <person name="Lopes M.R."/>
            <person name="Hittinger C.T."/>
            <person name="Goker M."/>
            <person name="Salamov A."/>
            <person name="Wisecaver J."/>
            <person name="Long T.M."/>
            <person name="Aerts A.L."/>
            <person name="Barry K."/>
            <person name="Choi C."/>
            <person name="Clum A."/>
            <person name="Coughlan A.Y."/>
            <person name="Deshpande S."/>
            <person name="Douglass A.P."/>
            <person name="Hanson S.J."/>
            <person name="Klenk H.-P."/>
            <person name="Labutti K."/>
            <person name="Lapidus A."/>
            <person name="Lindquist E."/>
            <person name="Lipzen A."/>
            <person name="Meier-Kolthoff J.P."/>
            <person name="Ohm R.A."/>
            <person name="Otillar R.P."/>
            <person name="Pangilinan J."/>
            <person name="Peng Y."/>
            <person name="Rokas A."/>
            <person name="Rosa C.A."/>
            <person name="Scheuner C."/>
            <person name="Sibirny A.A."/>
            <person name="Slot J.C."/>
            <person name="Stielow J.B."/>
            <person name="Sun H."/>
            <person name="Kurtzman C.P."/>
            <person name="Blackwell M."/>
            <person name="Grigoriev I.V."/>
            <person name="Jeffries T.W."/>
        </authorList>
    </citation>
    <scope>NUCLEOTIDE SEQUENCE [LARGE SCALE GENOMIC DNA]</scope>
    <source>
        <strain evidence="5">NRRL Y-2460</strain>
    </source>
</reference>
<evidence type="ECO:0000313" key="4">
    <source>
        <dbReference type="EMBL" id="ODV98454.1"/>
    </source>
</evidence>
<dbReference type="SUPFAM" id="SSF117892">
    <property type="entry name" value="Band 7/SPFH domain"/>
    <property type="match status" value="1"/>
</dbReference>
<dbReference type="EMBL" id="KV454011">
    <property type="protein sequence ID" value="ODV98454.1"/>
    <property type="molecule type" value="Genomic_DNA"/>
</dbReference>
<proteinExistence type="inferred from homology"/>
<dbReference type="OrthoDB" id="2105077at2759"/>
<dbReference type="SMART" id="SM00244">
    <property type="entry name" value="PHB"/>
    <property type="match status" value="1"/>
</dbReference>
<dbReference type="InterPro" id="IPR001107">
    <property type="entry name" value="Band_7"/>
</dbReference>
<dbReference type="PANTHER" id="PTHR10264">
    <property type="entry name" value="BAND 7 PROTEIN-RELATED"/>
    <property type="match status" value="1"/>
</dbReference>
<dbReference type="Gene3D" id="3.30.479.30">
    <property type="entry name" value="Band 7 domain"/>
    <property type="match status" value="1"/>
</dbReference>
<feature type="non-terminal residue" evidence="4">
    <location>
        <position position="1"/>
    </location>
</feature>
<dbReference type="CDD" id="cd13437">
    <property type="entry name" value="SPFH_alloslipin"/>
    <property type="match status" value="1"/>
</dbReference>
<dbReference type="GO" id="GO:0005886">
    <property type="term" value="C:plasma membrane"/>
    <property type="evidence" value="ECO:0007669"/>
    <property type="project" value="InterPro"/>
</dbReference>
<name>A0A1E4U369_PACTA</name>
<dbReference type="Pfam" id="PF01145">
    <property type="entry name" value="Band_7"/>
    <property type="match status" value="1"/>
</dbReference>
<comment type="similarity">
    <text evidence="1">Belongs to the band 7/mec-2 family.</text>
</comment>
<accession>A0A1E4U369</accession>
<dbReference type="PANTHER" id="PTHR10264:SF19">
    <property type="entry name" value="AT06885P-RELATED"/>
    <property type="match status" value="1"/>
</dbReference>
<dbReference type="STRING" id="669874.A0A1E4U369"/>
<dbReference type="PRINTS" id="PR00721">
    <property type="entry name" value="STOMATIN"/>
</dbReference>
<dbReference type="Proteomes" id="UP000094236">
    <property type="component" value="Unassembled WGS sequence"/>
</dbReference>
<evidence type="ECO:0000256" key="1">
    <source>
        <dbReference type="ARBA" id="ARBA00008164"/>
    </source>
</evidence>
<feature type="domain" description="Band 7" evidence="3">
    <location>
        <begin position="26"/>
        <end position="183"/>
    </location>
</feature>
<feature type="signal peptide" evidence="2">
    <location>
        <begin position="1"/>
        <end position="23"/>
    </location>
</feature>
<dbReference type="Gene3D" id="6.10.250.2090">
    <property type="match status" value="1"/>
</dbReference>
<feature type="chain" id="PRO_5009163453" description="Band 7 domain-containing protein" evidence="2">
    <location>
        <begin position="24"/>
        <end position="242"/>
    </location>
</feature>